<dbReference type="GO" id="GO:0030267">
    <property type="term" value="F:glyoxylate reductase (NADPH) activity"/>
    <property type="evidence" value="ECO:0007669"/>
    <property type="project" value="TreeGrafter"/>
</dbReference>
<dbReference type="PANTHER" id="PTHR10996:SF257">
    <property type="entry name" value="GLYOXYLATE REDUCTASE 1"/>
    <property type="match status" value="1"/>
</dbReference>
<evidence type="ECO:0000256" key="3">
    <source>
        <dbReference type="RuleBase" id="RU003719"/>
    </source>
</evidence>
<evidence type="ECO:0000259" key="4">
    <source>
        <dbReference type="Pfam" id="PF00389"/>
    </source>
</evidence>
<protein>
    <recommendedName>
        <fullName evidence="7">D-isomer specific 2-hydroxyacid dehydrogenase NAD-binding domain-containing protein</fullName>
    </recommendedName>
</protein>
<evidence type="ECO:0008006" key="7">
    <source>
        <dbReference type="Google" id="ProtNLM"/>
    </source>
</evidence>
<gene>
    <name evidence="6" type="ORF">OAUR00152_LOCUS25754</name>
</gene>
<comment type="similarity">
    <text evidence="1 3">Belongs to the D-isomer specific 2-hydroxyacid dehydrogenase family.</text>
</comment>
<dbReference type="AlphaFoldDB" id="A0A7S4JD36"/>
<evidence type="ECO:0000313" key="6">
    <source>
        <dbReference type="EMBL" id="CAE2259038.1"/>
    </source>
</evidence>
<dbReference type="GO" id="GO:0005829">
    <property type="term" value="C:cytosol"/>
    <property type="evidence" value="ECO:0007669"/>
    <property type="project" value="TreeGrafter"/>
</dbReference>
<organism evidence="6">
    <name type="scientific">Odontella aurita</name>
    <dbReference type="NCBI Taxonomy" id="265563"/>
    <lineage>
        <taxon>Eukaryota</taxon>
        <taxon>Sar</taxon>
        <taxon>Stramenopiles</taxon>
        <taxon>Ochrophyta</taxon>
        <taxon>Bacillariophyta</taxon>
        <taxon>Mediophyceae</taxon>
        <taxon>Biddulphiophycidae</taxon>
        <taxon>Eupodiscales</taxon>
        <taxon>Odontellaceae</taxon>
        <taxon>Odontella</taxon>
    </lineage>
</organism>
<dbReference type="PANTHER" id="PTHR10996">
    <property type="entry name" value="2-HYDROXYACID DEHYDROGENASE-RELATED"/>
    <property type="match status" value="1"/>
</dbReference>
<keyword evidence="2 3" id="KW-0560">Oxidoreductase</keyword>
<reference evidence="6" key="1">
    <citation type="submission" date="2021-01" db="EMBL/GenBank/DDBJ databases">
        <authorList>
            <person name="Corre E."/>
            <person name="Pelletier E."/>
            <person name="Niang G."/>
            <person name="Scheremetjew M."/>
            <person name="Finn R."/>
            <person name="Kale V."/>
            <person name="Holt S."/>
            <person name="Cochrane G."/>
            <person name="Meng A."/>
            <person name="Brown T."/>
            <person name="Cohen L."/>
        </authorList>
    </citation>
    <scope>NUCLEOTIDE SEQUENCE</scope>
    <source>
        <strain evidence="6">Isolate 1302-5</strain>
    </source>
</reference>
<dbReference type="GO" id="GO:0051287">
    <property type="term" value="F:NAD binding"/>
    <property type="evidence" value="ECO:0007669"/>
    <property type="project" value="InterPro"/>
</dbReference>
<feature type="domain" description="D-isomer specific 2-hydroxyacid dehydrogenase NAD-binding" evidence="5">
    <location>
        <begin position="126"/>
        <end position="313"/>
    </location>
</feature>
<evidence type="ECO:0000259" key="5">
    <source>
        <dbReference type="Pfam" id="PF02826"/>
    </source>
</evidence>
<feature type="domain" description="D-isomer specific 2-hydroxyacid dehydrogenase catalytic" evidence="4">
    <location>
        <begin position="22"/>
        <end position="345"/>
    </location>
</feature>
<name>A0A7S4JD36_9STRA</name>
<dbReference type="SUPFAM" id="SSF52283">
    <property type="entry name" value="Formate/glycerate dehydrogenase catalytic domain-like"/>
    <property type="match status" value="1"/>
</dbReference>
<sequence length="345" mass="37430">MWLRRLASAAARSMQQKKVVVTSQAFDETYKVLTSAGLHVVKNQRTEPWSRDELISHACDAHAILAFMTDCCDRTLLDACPNLELIACALKGFDNFDIDLCAERGVAVTAVPDLLTVPTAELAVLLALGLGRRIREADHVVRSGAFKGWMPTLYGSGLAGAVIGIYGAGAVGRAVAERLKGFVPARLLYADPIALHESTTNNSNVTMDLANNLDDLLKACDLVFICTPLNPSTYHAINSENLSGAKPGMQLINISRGSCVDEVAVADALESGHLAGYAADVFEFEDWILNDKPDSIEARLLSHPKTLFSPHLGSAVTSARRDIEHAAAEEIIRWKKGEQFLYRVN</sequence>
<dbReference type="Pfam" id="PF00389">
    <property type="entry name" value="2-Hacid_dh"/>
    <property type="match status" value="1"/>
</dbReference>
<dbReference type="InterPro" id="IPR036291">
    <property type="entry name" value="NAD(P)-bd_dom_sf"/>
</dbReference>
<accession>A0A7S4JD36</accession>
<dbReference type="InterPro" id="IPR006139">
    <property type="entry name" value="D-isomer_2_OHA_DH_cat_dom"/>
</dbReference>
<proteinExistence type="inferred from homology"/>
<dbReference type="InterPro" id="IPR006140">
    <property type="entry name" value="D-isomer_DH_NAD-bd"/>
</dbReference>
<dbReference type="Gene3D" id="3.40.50.720">
    <property type="entry name" value="NAD(P)-binding Rossmann-like Domain"/>
    <property type="match status" value="2"/>
</dbReference>
<dbReference type="Pfam" id="PF02826">
    <property type="entry name" value="2-Hacid_dh_C"/>
    <property type="match status" value="1"/>
</dbReference>
<evidence type="ECO:0000256" key="1">
    <source>
        <dbReference type="ARBA" id="ARBA00005854"/>
    </source>
</evidence>
<dbReference type="GO" id="GO:0008465">
    <property type="term" value="F:hydroxypyruvate reductase (NADH) activity"/>
    <property type="evidence" value="ECO:0007669"/>
    <property type="project" value="TreeGrafter"/>
</dbReference>
<dbReference type="SUPFAM" id="SSF51735">
    <property type="entry name" value="NAD(P)-binding Rossmann-fold domains"/>
    <property type="match status" value="1"/>
</dbReference>
<evidence type="ECO:0000256" key="2">
    <source>
        <dbReference type="ARBA" id="ARBA00023002"/>
    </source>
</evidence>
<dbReference type="EMBL" id="HBKQ01037309">
    <property type="protein sequence ID" value="CAE2259038.1"/>
    <property type="molecule type" value="Transcribed_RNA"/>
</dbReference>
<dbReference type="InterPro" id="IPR050223">
    <property type="entry name" value="D-isomer_2-hydroxyacid_DH"/>
</dbReference>